<feature type="domain" description="Nephrocystin 3-like N-terminal" evidence="3">
    <location>
        <begin position="94"/>
        <end position="262"/>
    </location>
</feature>
<feature type="repeat" description="ANK" evidence="2">
    <location>
        <begin position="658"/>
        <end position="690"/>
    </location>
</feature>
<dbReference type="PROSITE" id="PS50297">
    <property type="entry name" value="ANK_REP_REGION"/>
    <property type="match status" value="2"/>
</dbReference>
<keyword evidence="5" id="KW-1185">Reference proteome</keyword>
<dbReference type="InterPro" id="IPR056884">
    <property type="entry name" value="NPHP3-like_N"/>
</dbReference>
<sequence>MKKFGLTALKWPFAKKDVDATVSTIGRQKALFHLALTTDITTLTVAIDQGVTQLRHDFAASRVDDHRDKIIKWLSCTDPSSNHLAACRKHQPMTGEWFTKGFGMKEWMETQNSLLWLHGILLEICHLPWPFSSTIIEQMKLHCEKSGSALVYFYFDFSDSEKQDISNLLSSLLAQLCSKAVSLPEQLTVFYKQCSNGGHKASIKELSAVFSMMMLEFDDEIFLVIDALDEFAKTGERDELLTLLEDIHSWSLPKVHLIVTSRPEPDVKAVLMPLSKPEAISIQGSQVESDISLHIRTQLAKDSKLKKWPSEVKVDIEKALSARADGMFRWVFCQLEALKKCRKRNVLLKTLDDLPETLDDTYARILSEIDKNDIMEARRALLWLAFSARPLSVEQLAEAAVVDPESDPPFSPENRLLDPHGDILEILGSLVTVSVPAQDDLVLFLARQRRGYNDPVPRTEIKLAHFSVKDYLVSERIQAPKTATFSATPVEGNIFIARSCLLYILHYTESDPRCNFMNEDFYSKEQEKFPLLLCACRLWHIQAEAVPASNRMSVDLIAFKLLLSDTAFAVWLRADPYLSNKLRPVKHPEVLAPLQTASLVDRYLEGIGRMRQELEVNTNARCGFLGLNALHIAAERGHEGVVRLLIERNANIEAKDQYGMTALHCAANRGHHSIVRLLLEHSANIEAKEREEKKVMQSWLSRRRKMDTQCYNEQLGRNGSEHQ</sequence>
<keyword evidence="1" id="KW-0677">Repeat</keyword>
<dbReference type="AlphaFoldDB" id="A0A7D8UUW2"/>
<dbReference type="PANTHER" id="PTHR10039:SF16">
    <property type="entry name" value="GPI INOSITOL-DEACYLASE"/>
    <property type="match status" value="1"/>
</dbReference>
<evidence type="ECO:0000313" key="4">
    <source>
        <dbReference type="EMBL" id="TVY55769.1"/>
    </source>
</evidence>
<protein>
    <submittedName>
        <fullName evidence="4">Vegetative incompatibility protein HET-E-1</fullName>
    </submittedName>
</protein>
<evidence type="ECO:0000256" key="1">
    <source>
        <dbReference type="ARBA" id="ARBA00022737"/>
    </source>
</evidence>
<name>A0A7D8UUW2_9HELO</name>
<evidence type="ECO:0000259" key="3">
    <source>
        <dbReference type="Pfam" id="PF24883"/>
    </source>
</evidence>
<evidence type="ECO:0000256" key="2">
    <source>
        <dbReference type="PROSITE-ProRule" id="PRU00023"/>
    </source>
</evidence>
<evidence type="ECO:0000313" key="5">
    <source>
        <dbReference type="Proteomes" id="UP000481288"/>
    </source>
</evidence>
<dbReference type="Gene3D" id="3.40.50.300">
    <property type="entry name" value="P-loop containing nucleotide triphosphate hydrolases"/>
    <property type="match status" value="1"/>
</dbReference>
<proteinExistence type="predicted"/>
<dbReference type="OrthoDB" id="1577640at2759"/>
<organism evidence="4 5">
    <name type="scientific">Lachnellula cervina</name>
    <dbReference type="NCBI Taxonomy" id="1316786"/>
    <lineage>
        <taxon>Eukaryota</taxon>
        <taxon>Fungi</taxon>
        <taxon>Dikarya</taxon>
        <taxon>Ascomycota</taxon>
        <taxon>Pezizomycotina</taxon>
        <taxon>Leotiomycetes</taxon>
        <taxon>Helotiales</taxon>
        <taxon>Lachnaceae</taxon>
        <taxon>Lachnellula</taxon>
    </lineage>
</organism>
<dbReference type="InterPro" id="IPR027417">
    <property type="entry name" value="P-loop_NTPase"/>
</dbReference>
<feature type="repeat" description="ANK" evidence="2">
    <location>
        <begin position="625"/>
        <end position="657"/>
    </location>
</feature>
<dbReference type="SMART" id="SM00248">
    <property type="entry name" value="ANK"/>
    <property type="match status" value="2"/>
</dbReference>
<dbReference type="Pfam" id="PF24883">
    <property type="entry name" value="NPHP3_N"/>
    <property type="match status" value="1"/>
</dbReference>
<dbReference type="PRINTS" id="PR01415">
    <property type="entry name" value="ANKYRIN"/>
</dbReference>
<comment type="caution">
    <text evidence="4">The sequence shown here is derived from an EMBL/GenBank/DDBJ whole genome shotgun (WGS) entry which is preliminary data.</text>
</comment>
<dbReference type="PROSITE" id="PS50088">
    <property type="entry name" value="ANK_REPEAT"/>
    <property type="match status" value="2"/>
</dbReference>
<reference evidence="4 5" key="1">
    <citation type="submission" date="2018-05" db="EMBL/GenBank/DDBJ databases">
        <title>Whole genome sequencing for identification of molecular markers to develop diagnostic detection tools for the regulated plant pathogen Lachnellula willkommii.</title>
        <authorList>
            <person name="Giroux E."/>
            <person name="Bilodeau G."/>
        </authorList>
    </citation>
    <scope>NUCLEOTIDE SEQUENCE [LARGE SCALE GENOMIC DNA]</scope>
    <source>
        <strain evidence="4 5">CBS 625.97</strain>
    </source>
</reference>
<dbReference type="Pfam" id="PF12796">
    <property type="entry name" value="Ank_2"/>
    <property type="match status" value="1"/>
</dbReference>
<keyword evidence="2" id="KW-0040">ANK repeat</keyword>
<dbReference type="Proteomes" id="UP000481288">
    <property type="component" value="Unassembled WGS sequence"/>
</dbReference>
<dbReference type="PANTHER" id="PTHR10039">
    <property type="entry name" value="AMELOGENIN"/>
    <property type="match status" value="1"/>
</dbReference>
<accession>A0A7D8UUW2</accession>
<dbReference type="Gene3D" id="1.25.40.20">
    <property type="entry name" value="Ankyrin repeat-containing domain"/>
    <property type="match status" value="1"/>
</dbReference>
<dbReference type="InterPro" id="IPR002110">
    <property type="entry name" value="Ankyrin_rpt"/>
</dbReference>
<dbReference type="InterPro" id="IPR036770">
    <property type="entry name" value="Ankyrin_rpt-contain_sf"/>
</dbReference>
<gene>
    <name evidence="4" type="primary">HET-E1_9</name>
    <name evidence="4" type="ORF">LCER1_G004829</name>
</gene>
<dbReference type="EMBL" id="QGMG01000210">
    <property type="protein sequence ID" value="TVY55769.1"/>
    <property type="molecule type" value="Genomic_DNA"/>
</dbReference>
<dbReference type="SUPFAM" id="SSF48403">
    <property type="entry name" value="Ankyrin repeat"/>
    <property type="match status" value="1"/>
</dbReference>